<sequence>ILLACCMVTMLCSIMFYIPEIEEIQVDDFHFSFGSREFYIAVKTLLISSVVALIILFTFRRSYKVIYEKKNKPALIMRSDVEYSSVVKIPRPSIMKPPLSADQCNTIHDKQNNSVYQKFIRLLVSTMRVPPLPPVQLPPHYIVIKKR</sequence>
<protein>
    <submittedName>
        <fullName evidence="2">Uncharacterized protein</fullName>
    </submittedName>
</protein>
<organism evidence="2">
    <name type="scientific">Graphocephala atropunctata</name>
    <dbReference type="NCBI Taxonomy" id="36148"/>
    <lineage>
        <taxon>Eukaryota</taxon>
        <taxon>Metazoa</taxon>
        <taxon>Ecdysozoa</taxon>
        <taxon>Arthropoda</taxon>
        <taxon>Hexapoda</taxon>
        <taxon>Insecta</taxon>
        <taxon>Pterygota</taxon>
        <taxon>Neoptera</taxon>
        <taxon>Paraneoptera</taxon>
        <taxon>Hemiptera</taxon>
        <taxon>Auchenorrhyncha</taxon>
        <taxon>Membracoidea</taxon>
        <taxon>Cicadellidae</taxon>
        <taxon>Cicadellinae</taxon>
        <taxon>Cicadellini</taxon>
        <taxon>Graphocephala</taxon>
    </lineage>
</organism>
<keyword evidence="1" id="KW-1133">Transmembrane helix</keyword>
<keyword evidence="1" id="KW-0472">Membrane</keyword>
<evidence type="ECO:0000256" key="1">
    <source>
        <dbReference type="SAM" id="Phobius"/>
    </source>
</evidence>
<feature type="non-terminal residue" evidence="2">
    <location>
        <position position="1"/>
    </location>
</feature>
<feature type="transmembrane region" description="Helical" evidence="1">
    <location>
        <begin position="38"/>
        <end position="59"/>
    </location>
</feature>
<keyword evidence="1" id="KW-0812">Transmembrane</keyword>
<dbReference type="EMBL" id="GEBQ01018776">
    <property type="protein sequence ID" value="JAT21201.1"/>
    <property type="molecule type" value="Transcribed_RNA"/>
</dbReference>
<name>A0A1B6LC07_9HEMI</name>
<gene>
    <name evidence="2" type="ORF">g.3241</name>
</gene>
<accession>A0A1B6LC07</accession>
<reference evidence="2" key="1">
    <citation type="submission" date="2015-11" db="EMBL/GenBank/DDBJ databases">
        <title>De novo transcriptome assembly of four potential Pierce s Disease insect vectors from Arizona vineyards.</title>
        <authorList>
            <person name="Tassone E.E."/>
        </authorList>
    </citation>
    <scope>NUCLEOTIDE SEQUENCE</scope>
</reference>
<feature type="non-terminal residue" evidence="2">
    <location>
        <position position="147"/>
    </location>
</feature>
<proteinExistence type="predicted"/>
<dbReference type="AlphaFoldDB" id="A0A1B6LC07"/>
<evidence type="ECO:0000313" key="2">
    <source>
        <dbReference type="EMBL" id="JAT21201.1"/>
    </source>
</evidence>